<evidence type="ECO:0000313" key="2">
    <source>
        <dbReference type="Proteomes" id="UP000800041"/>
    </source>
</evidence>
<name>A0A6G1H417_9PEZI</name>
<protein>
    <submittedName>
        <fullName evidence="1">Uncharacterized protein</fullName>
    </submittedName>
</protein>
<organism evidence="1 2">
    <name type="scientific">Aulographum hederae CBS 113979</name>
    <dbReference type="NCBI Taxonomy" id="1176131"/>
    <lineage>
        <taxon>Eukaryota</taxon>
        <taxon>Fungi</taxon>
        <taxon>Dikarya</taxon>
        <taxon>Ascomycota</taxon>
        <taxon>Pezizomycotina</taxon>
        <taxon>Dothideomycetes</taxon>
        <taxon>Pleosporomycetidae</taxon>
        <taxon>Aulographales</taxon>
        <taxon>Aulographaceae</taxon>
    </lineage>
</organism>
<evidence type="ECO:0000313" key="1">
    <source>
        <dbReference type="EMBL" id="KAF1987749.1"/>
    </source>
</evidence>
<dbReference type="EMBL" id="ML977151">
    <property type="protein sequence ID" value="KAF1987749.1"/>
    <property type="molecule type" value="Genomic_DNA"/>
</dbReference>
<keyword evidence="2" id="KW-1185">Reference proteome</keyword>
<proteinExistence type="predicted"/>
<accession>A0A6G1H417</accession>
<sequence>MAAHQSMTPQCPRNLPLLALEVVWFKARRSWLQVGLQSTGTAPRSYLGLSQAGRETDVVPQSSSGISPLPRLPLEVQHLTNRLGGAGSLGGGGAGWPCESRLQVHGARLRLSAVDSTAFVCVQQSSQRQNPRAAVVFVIGQPRGGRRAGWVGGTRSVISQTGFSRGLPWGTIPIVDEAVAEERRGILRRLMDDVRPGIVGA</sequence>
<gene>
    <name evidence="1" type="ORF">K402DRAFT_44749</name>
</gene>
<dbReference type="Proteomes" id="UP000800041">
    <property type="component" value="Unassembled WGS sequence"/>
</dbReference>
<dbReference type="AlphaFoldDB" id="A0A6G1H417"/>
<reference evidence="1" key="1">
    <citation type="journal article" date="2020" name="Stud. Mycol.">
        <title>101 Dothideomycetes genomes: a test case for predicting lifestyles and emergence of pathogens.</title>
        <authorList>
            <person name="Haridas S."/>
            <person name="Albert R."/>
            <person name="Binder M."/>
            <person name="Bloem J."/>
            <person name="Labutti K."/>
            <person name="Salamov A."/>
            <person name="Andreopoulos B."/>
            <person name="Baker S."/>
            <person name="Barry K."/>
            <person name="Bills G."/>
            <person name="Bluhm B."/>
            <person name="Cannon C."/>
            <person name="Castanera R."/>
            <person name="Culley D."/>
            <person name="Daum C."/>
            <person name="Ezra D."/>
            <person name="Gonzalez J."/>
            <person name="Henrissat B."/>
            <person name="Kuo A."/>
            <person name="Liang C."/>
            <person name="Lipzen A."/>
            <person name="Lutzoni F."/>
            <person name="Magnuson J."/>
            <person name="Mondo S."/>
            <person name="Nolan M."/>
            <person name="Ohm R."/>
            <person name="Pangilinan J."/>
            <person name="Park H.-J."/>
            <person name="Ramirez L."/>
            <person name="Alfaro M."/>
            <person name="Sun H."/>
            <person name="Tritt A."/>
            <person name="Yoshinaga Y."/>
            <person name="Zwiers L.-H."/>
            <person name="Turgeon B."/>
            <person name="Goodwin S."/>
            <person name="Spatafora J."/>
            <person name="Crous P."/>
            <person name="Grigoriev I."/>
        </authorList>
    </citation>
    <scope>NUCLEOTIDE SEQUENCE</scope>
    <source>
        <strain evidence="1">CBS 113979</strain>
    </source>
</reference>